<sequence length="270" mass="31217">MSSNQKQETQLRIFSPQNNFASNLQQFKQDSQRNTEYDNPQMANSICNSVNNLTPTKLQQSRRKISGNQLSVSRTDNIIIQCQICENIDDINLIQPCQCENFYHQSCFKKKLLATTGQFTNEKITCSICGIIYKIRKMETYESKNFNKITQIVSFIIRLIIVLGGLSGLSYWFYEEVQNPEEMSSVIAIIVLLILLLVLYLVYLLLEQVRGTVGIDWEILDQKQDIDQNINPDELNLIENRQNQQSQKPQVIQHIANIQYPQISTSEIIQ</sequence>
<organism evidence="2 3">
    <name type="scientific">Paramecium sonneborni</name>
    <dbReference type="NCBI Taxonomy" id="65129"/>
    <lineage>
        <taxon>Eukaryota</taxon>
        <taxon>Sar</taxon>
        <taxon>Alveolata</taxon>
        <taxon>Ciliophora</taxon>
        <taxon>Intramacronucleata</taxon>
        <taxon>Oligohymenophorea</taxon>
        <taxon>Peniculida</taxon>
        <taxon>Parameciidae</taxon>
        <taxon>Paramecium</taxon>
    </lineage>
</organism>
<accession>A0A8S1Q1S0</accession>
<keyword evidence="1" id="KW-0812">Transmembrane</keyword>
<evidence type="ECO:0000313" key="2">
    <source>
        <dbReference type="EMBL" id="CAD8109205.1"/>
    </source>
</evidence>
<dbReference type="AlphaFoldDB" id="A0A8S1Q1S0"/>
<proteinExistence type="predicted"/>
<evidence type="ECO:0008006" key="4">
    <source>
        <dbReference type="Google" id="ProtNLM"/>
    </source>
</evidence>
<name>A0A8S1Q1S0_9CILI</name>
<reference evidence="2" key="1">
    <citation type="submission" date="2021-01" db="EMBL/GenBank/DDBJ databases">
        <authorList>
            <consortium name="Genoscope - CEA"/>
            <person name="William W."/>
        </authorList>
    </citation>
    <scope>NUCLEOTIDE SEQUENCE</scope>
</reference>
<dbReference type="OrthoDB" id="301202at2759"/>
<keyword evidence="1" id="KW-1133">Transmembrane helix</keyword>
<keyword evidence="1" id="KW-0472">Membrane</keyword>
<dbReference type="EMBL" id="CAJJDN010000093">
    <property type="protein sequence ID" value="CAD8109205.1"/>
    <property type="molecule type" value="Genomic_DNA"/>
</dbReference>
<feature type="transmembrane region" description="Helical" evidence="1">
    <location>
        <begin position="152"/>
        <end position="174"/>
    </location>
</feature>
<evidence type="ECO:0000256" key="1">
    <source>
        <dbReference type="SAM" id="Phobius"/>
    </source>
</evidence>
<dbReference type="Proteomes" id="UP000692954">
    <property type="component" value="Unassembled WGS sequence"/>
</dbReference>
<evidence type="ECO:0000313" key="3">
    <source>
        <dbReference type="Proteomes" id="UP000692954"/>
    </source>
</evidence>
<protein>
    <recommendedName>
        <fullName evidence="4">RING-CH-type domain-containing protein</fullName>
    </recommendedName>
</protein>
<comment type="caution">
    <text evidence="2">The sequence shown here is derived from an EMBL/GenBank/DDBJ whole genome shotgun (WGS) entry which is preliminary data.</text>
</comment>
<gene>
    <name evidence="2" type="ORF">PSON_ATCC_30995.1.T0930057</name>
</gene>
<feature type="transmembrane region" description="Helical" evidence="1">
    <location>
        <begin position="186"/>
        <end position="206"/>
    </location>
</feature>
<keyword evidence="3" id="KW-1185">Reference proteome</keyword>